<evidence type="ECO:0000256" key="1">
    <source>
        <dbReference type="SAM" id="SignalP"/>
    </source>
</evidence>
<dbReference type="AlphaFoldDB" id="A0A1M6UQX2"/>
<dbReference type="RefSeq" id="WP_072993349.1">
    <property type="nucleotide sequence ID" value="NZ_FQZB01000024.1"/>
</dbReference>
<evidence type="ECO:0000313" key="3">
    <source>
        <dbReference type="EMBL" id="SHK71570.1"/>
    </source>
</evidence>
<evidence type="ECO:0000313" key="4">
    <source>
        <dbReference type="Proteomes" id="UP000184310"/>
    </source>
</evidence>
<dbReference type="PROSITE" id="PS51257">
    <property type="entry name" value="PROKAR_LIPOPROTEIN"/>
    <property type="match status" value="1"/>
</dbReference>
<gene>
    <name evidence="3" type="ORF">SAMN02745163_04334</name>
</gene>
<feature type="domain" description="DUF5105" evidence="2">
    <location>
        <begin position="32"/>
        <end position="199"/>
    </location>
</feature>
<organism evidence="3 4">
    <name type="scientific">Clostridium cavendishii DSM 21758</name>
    <dbReference type="NCBI Taxonomy" id="1121302"/>
    <lineage>
        <taxon>Bacteria</taxon>
        <taxon>Bacillati</taxon>
        <taxon>Bacillota</taxon>
        <taxon>Clostridia</taxon>
        <taxon>Eubacteriales</taxon>
        <taxon>Clostridiaceae</taxon>
        <taxon>Clostridium</taxon>
    </lineage>
</organism>
<keyword evidence="1" id="KW-0732">Signal</keyword>
<reference evidence="3 4" key="1">
    <citation type="submission" date="2016-11" db="EMBL/GenBank/DDBJ databases">
        <authorList>
            <person name="Jaros S."/>
            <person name="Januszkiewicz K."/>
            <person name="Wedrychowicz H."/>
        </authorList>
    </citation>
    <scope>NUCLEOTIDE SEQUENCE [LARGE SCALE GENOMIC DNA]</scope>
    <source>
        <strain evidence="3 4">DSM 21758</strain>
    </source>
</reference>
<dbReference type="EMBL" id="FQZB01000024">
    <property type="protein sequence ID" value="SHK71570.1"/>
    <property type="molecule type" value="Genomic_DNA"/>
</dbReference>
<accession>A0A1M6UQX2</accession>
<dbReference type="STRING" id="1121302.SAMN02745163_04334"/>
<protein>
    <recommendedName>
        <fullName evidence="2">DUF5105 domain-containing protein</fullName>
    </recommendedName>
</protein>
<dbReference type="InterPro" id="IPR031343">
    <property type="entry name" value="DUF5105"/>
</dbReference>
<evidence type="ECO:0000259" key="2">
    <source>
        <dbReference type="Pfam" id="PF17118"/>
    </source>
</evidence>
<dbReference type="Pfam" id="PF17118">
    <property type="entry name" value="DUF5105"/>
    <property type="match status" value="1"/>
</dbReference>
<feature type="chain" id="PRO_5038993216" description="DUF5105 domain-containing protein" evidence="1">
    <location>
        <begin position="24"/>
        <end position="210"/>
    </location>
</feature>
<dbReference type="Proteomes" id="UP000184310">
    <property type="component" value="Unassembled WGS sequence"/>
</dbReference>
<proteinExistence type="predicted"/>
<name>A0A1M6UQX2_9CLOT</name>
<keyword evidence="4" id="KW-1185">Reference proteome</keyword>
<feature type="signal peptide" evidence="1">
    <location>
        <begin position="1"/>
        <end position="23"/>
    </location>
</feature>
<sequence length="210" mass="23610">MKVRRKKLLLVLGVTFLLGGSMVACKEKIEATPTETAQITLDFILKGDKAKVSKVGITDEDIKKFNEAYDKEFKSSFSNEVSKGGVNVNKEEVDKLNDSFKKALAKVEYTVKDEKITDKTAEVNIEFTQLNMEKVLAETEKVYLEKATTNPPKTEEEGMNMFMSLYADEIAKAPLATKKVTKTLEFKQNSKYWEITNADKILADAIDMAN</sequence>